<keyword evidence="3" id="KW-1185">Reference proteome</keyword>
<evidence type="ECO:0000313" key="3">
    <source>
        <dbReference type="Proteomes" id="UP000030081"/>
    </source>
</evidence>
<keyword evidence="1" id="KW-0472">Membrane</keyword>
<name>A0AAN0SCM0_9VIBR</name>
<dbReference type="InterPro" id="IPR012902">
    <property type="entry name" value="N_methyl_site"/>
</dbReference>
<protein>
    <submittedName>
        <fullName evidence="2">MSHA biogenesis protein MshD</fullName>
    </submittedName>
</protein>
<evidence type="ECO:0000256" key="1">
    <source>
        <dbReference type="SAM" id="Phobius"/>
    </source>
</evidence>
<keyword evidence="1" id="KW-1133">Transmembrane helix</keyword>
<proteinExistence type="predicted"/>
<dbReference type="SUPFAM" id="SSF54523">
    <property type="entry name" value="Pili subunits"/>
    <property type="match status" value="1"/>
</dbReference>
<dbReference type="KEGG" id="vcy:IX92_13470"/>
<dbReference type="Proteomes" id="UP000030081">
    <property type="component" value="Chromosome 1"/>
</dbReference>
<accession>A0AAN0SCM0</accession>
<organism evidence="2 3">
    <name type="scientific">Vibrio coralliilyticus</name>
    <dbReference type="NCBI Taxonomy" id="190893"/>
    <lineage>
        <taxon>Bacteria</taxon>
        <taxon>Pseudomonadati</taxon>
        <taxon>Pseudomonadota</taxon>
        <taxon>Gammaproteobacteria</taxon>
        <taxon>Vibrionales</taxon>
        <taxon>Vibrionaceae</taxon>
        <taxon>Vibrio</taxon>
    </lineage>
</organism>
<dbReference type="EMBL" id="CP009617">
    <property type="protein sequence ID" value="AIW19994.1"/>
    <property type="molecule type" value="Genomic_DNA"/>
</dbReference>
<feature type="transmembrane region" description="Helical" evidence="1">
    <location>
        <begin position="20"/>
        <end position="42"/>
    </location>
</feature>
<reference evidence="2 3" key="1">
    <citation type="submission" date="2014-10" db="EMBL/GenBank/DDBJ databases">
        <title>The Complete Genome Sequence for the Shellfish Pathogen Vibrio coralliilyticus RE98 Isolated from a Shellfish Hatchery.</title>
        <authorList>
            <person name="Richards G.P."/>
            <person name="Bono J.L."/>
            <person name="Watson M.A."/>
            <person name="Needleman D.S."/>
        </authorList>
    </citation>
    <scope>NUCLEOTIDE SEQUENCE [LARGE SCALE GENOMIC DNA]</scope>
    <source>
        <strain evidence="2 3">RE98</strain>
    </source>
</reference>
<gene>
    <name evidence="2" type="ORF">IX92_13470</name>
</gene>
<dbReference type="AlphaFoldDB" id="A0AAN0SCM0"/>
<dbReference type="NCBIfam" id="TIGR02532">
    <property type="entry name" value="IV_pilin_GFxxxE"/>
    <property type="match status" value="1"/>
</dbReference>
<dbReference type="InterPro" id="IPR045584">
    <property type="entry name" value="Pilin-like"/>
</dbReference>
<keyword evidence="1" id="KW-0812">Transmembrane</keyword>
<dbReference type="Pfam" id="PF07963">
    <property type="entry name" value="N_methyl"/>
    <property type="match status" value="1"/>
</dbReference>
<evidence type="ECO:0000313" key="2">
    <source>
        <dbReference type="EMBL" id="AIW19994.1"/>
    </source>
</evidence>
<sequence length="194" mass="20688">MQKVVFLRTRQVAKYNGFSLLEMVIVIVIIGIAISGVSIALFPKGKQSAEQVSSVKAAELGRAVLDEVLGRNFDQNSGPNGGLPECVIVATVGRDLCTDATALGPDSGETNKTLYNDVDDFDGLSGAAQDVLGDDISADYQGYNVAIIVFYEQDVSGTMQGTESSTITNYKRITVTITDRQGNTYPFAATKGNF</sequence>